<evidence type="ECO:0000313" key="2">
    <source>
        <dbReference type="Proteomes" id="UP000540568"/>
    </source>
</evidence>
<dbReference type="AlphaFoldDB" id="A0A2U1ESQ2"/>
<evidence type="ECO:0000313" key="1">
    <source>
        <dbReference type="EMBL" id="MBA8810573.1"/>
    </source>
</evidence>
<dbReference type="OrthoDB" id="5147660at2"/>
<dbReference type="RefSeq" id="WP_026366117.1">
    <property type="nucleotide sequence ID" value="NZ_BAAATF010000015.1"/>
</dbReference>
<gene>
    <name evidence="1" type="ORF">FHX71_004549</name>
</gene>
<proteinExistence type="predicted"/>
<protein>
    <submittedName>
        <fullName evidence="1">Uncharacterized protein</fullName>
    </submittedName>
</protein>
<comment type="caution">
    <text evidence="1">The sequence shown here is derived from an EMBL/GenBank/DDBJ whole genome shotgun (WGS) entry which is preliminary data.</text>
</comment>
<dbReference type="EMBL" id="JACGWV010000002">
    <property type="protein sequence ID" value="MBA8810573.1"/>
    <property type="molecule type" value="Genomic_DNA"/>
</dbReference>
<accession>A0A2U1ESQ2</accession>
<keyword evidence="2" id="KW-1185">Reference proteome</keyword>
<sequence length="90" mass="9862">MASIHGSSLSIALLTALLDPEEDGLRSPHVQDLLQEALETREDARDVIVALLASSGSMLRQISYHNEQEPLESLQKVALGFQRKVVQLPS</sequence>
<reference evidence="1 2" key="1">
    <citation type="submission" date="2020-07" db="EMBL/GenBank/DDBJ databases">
        <title>Sequencing the genomes of 1000 actinobacteria strains.</title>
        <authorList>
            <person name="Klenk H.-P."/>
        </authorList>
    </citation>
    <scope>NUCLEOTIDE SEQUENCE [LARGE SCALE GENOMIC DNA]</scope>
    <source>
        <strain evidence="1 2">DSM 44121</strain>
    </source>
</reference>
<dbReference type="Proteomes" id="UP000540568">
    <property type="component" value="Unassembled WGS sequence"/>
</dbReference>
<name>A0A2U1ESQ2_9MICO</name>
<organism evidence="1 2">
    <name type="scientific">Promicromonospora sukumoe</name>
    <dbReference type="NCBI Taxonomy" id="88382"/>
    <lineage>
        <taxon>Bacteria</taxon>
        <taxon>Bacillati</taxon>
        <taxon>Actinomycetota</taxon>
        <taxon>Actinomycetes</taxon>
        <taxon>Micrococcales</taxon>
        <taxon>Promicromonosporaceae</taxon>
        <taxon>Promicromonospora</taxon>
    </lineage>
</organism>